<dbReference type="InterPro" id="IPR050153">
    <property type="entry name" value="Metal_Ion_Import_ABC"/>
</dbReference>
<dbReference type="EMBL" id="BAABDL010000067">
    <property type="protein sequence ID" value="GAA4067826.1"/>
    <property type="molecule type" value="Genomic_DNA"/>
</dbReference>
<dbReference type="InterPro" id="IPR003593">
    <property type="entry name" value="AAA+_ATPase"/>
</dbReference>
<dbReference type="RefSeq" id="WP_344911393.1">
    <property type="nucleotide sequence ID" value="NZ_BAABDL010000067.1"/>
</dbReference>
<evidence type="ECO:0000256" key="4">
    <source>
        <dbReference type="ARBA" id="ARBA00022840"/>
    </source>
</evidence>
<dbReference type="InterPro" id="IPR003439">
    <property type="entry name" value="ABC_transporter-like_ATP-bd"/>
</dbReference>
<evidence type="ECO:0000259" key="5">
    <source>
        <dbReference type="PROSITE" id="PS50893"/>
    </source>
</evidence>
<evidence type="ECO:0000313" key="7">
    <source>
        <dbReference type="Proteomes" id="UP001501734"/>
    </source>
</evidence>
<reference evidence="7" key="1">
    <citation type="journal article" date="2019" name="Int. J. Syst. Evol. Microbiol.">
        <title>The Global Catalogue of Microorganisms (GCM) 10K type strain sequencing project: providing services to taxonomists for standard genome sequencing and annotation.</title>
        <authorList>
            <consortium name="The Broad Institute Genomics Platform"/>
            <consortium name="The Broad Institute Genome Sequencing Center for Infectious Disease"/>
            <person name="Wu L."/>
            <person name="Ma J."/>
        </authorList>
    </citation>
    <scope>NUCLEOTIDE SEQUENCE [LARGE SCALE GENOMIC DNA]</scope>
    <source>
        <strain evidence="7">JCM 17250</strain>
    </source>
</reference>
<organism evidence="6 7">
    <name type="scientific">Amphibacillus indicireducens</name>
    <dbReference type="NCBI Taxonomy" id="1076330"/>
    <lineage>
        <taxon>Bacteria</taxon>
        <taxon>Bacillati</taxon>
        <taxon>Bacillota</taxon>
        <taxon>Bacilli</taxon>
        <taxon>Bacillales</taxon>
        <taxon>Bacillaceae</taxon>
        <taxon>Amphibacillus</taxon>
    </lineage>
</organism>
<protein>
    <submittedName>
        <fullName evidence="6">Metal ABC transporter ATP-binding protein</fullName>
    </submittedName>
</protein>
<comment type="similarity">
    <text evidence="1">Belongs to the ABC transporter superfamily.</text>
</comment>
<dbReference type="SUPFAM" id="SSF52540">
    <property type="entry name" value="P-loop containing nucleoside triphosphate hydrolases"/>
    <property type="match status" value="1"/>
</dbReference>
<dbReference type="PANTHER" id="PTHR42734">
    <property type="entry name" value="METAL TRANSPORT SYSTEM ATP-BINDING PROTEIN TM_0124-RELATED"/>
    <property type="match status" value="1"/>
</dbReference>
<keyword evidence="2" id="KW-0813">Transport</keyword>
<dbReference type="PROSITE" id="PS00211">
    <property type="entry name" value="ABC_TRANSPORTER_1"/>
    <property type="match status" value="1"/>
</dbReference>
<comment type="caution">
    <text evidence="6">The sequence shown here is derived from an EMBL/GenBank/DDBJ whole genome shotgun (WGS) entry which is preliminary data.</text>
</comment>
<feature type="domain" description="ABC transporter" evidence="5">
    <location>
        <begin position="6"/>
        <end position="248"/>
    </location>
</feature>
<evidence type="ECO:0000256" key="2">
    <source>
        <dbReference type="ARBA" id="ARBA00022448"/>
    </source>
</evidence>
<dbReference type="CDD" id="cd03235">
    <property type="entry name" value="ABC_Metallic_Cations"/>
    <property type="match status" value="1"/>
</dbReference>
<dbReference type="SMART" id="SM00382">
    <property type="entry name" value="AAA"/>
    <property type="match status" value="1"/>
</dbReference>
<evidence type="ECO:0000256" key="1">
    <source>
        <dbReference type="ARBA" id="ARBA00005417"/>
    </source>
</evidence>
<gene>
    <name evidence="6" type="ORF">GCM10022410_12360</name>
</gene>
<evidence type="ECO:0000313" key="6">
    <source>
        <dbReference type="EMBL" id="GAA4067826.1"/>
    </source>
</evidence>
<dbReference type="Proteomes" id="UP001501734">
    <property type="component" value="Unassembled WGS sequence"/>
</dbReference>
<name>A0ABP7VIY1_9BACI</name>
<accession>A0ABP7VIY1</accession>
<sequence>MKGPIVEIKNLSYAYEDKIALHDIHIDIHEGAFLGLIGPNGGGKTTLIKLLLGLITPQQGSIRVFGQDIKQFKDANKIGFVSQKSNAFNRGFPATVKEVVATGLTAKVGYFKFFTKKDHQKVIEAIETVGMSDYINQNIGDLSGGQQQRIFIARAIVSDPKLLILDEPTVGIDTEHVQRFYQLLNKLNQENKITLLLVSHDIGTVTKYANGVACLNKVMHFHGGTNEFENISDQQLSQFYGHDLSLVTHHH</sequence>
<dbReference type="Pfam" id="PF00005">
    <property type="entry name" value="ABC_tran"/>
    <property type="match status" value="1"/>
</dbReference>
<proteinExistence type="inferred from homology"/>
<keyword evidence="3" id="KW-0547">Nucleotide-binding</keyword>
<dbReference type="Gene3D" id="3.40.50.300">
    <property type="entry name" value="P-loop containing nucleotide triphosphate hydrolases"/>
    <property type="match status" value="1"/>
</dbReference>
<keyword evidence="4 6" id="KW-0067">ATP-binding</keyword>
<evidence type="ECO:0000256" key="3">
    <source>
        <dbReference type="ARBA" id="ARBA00022741"/>
    </source>
</evidence>
<keyword evidence="7" id="KW-1185">Reference proteome</keyword>
<dbReference type="InterPro" id="IPR017871">
    <property type="entry name" value="ABC_transporter-like_CS"/>
</dbReference>
<dbReference type="GO" id="GO:0005524">
    <property type="term" value="F:ATP binding"/>
    <property type="evidence" value="ECO:0007669"/>
    <property type="project" value="UniProtKB-KW"/>
</dbReference>
<dbReference type="PANTHER" id="PTHR42734:SF17">
    <property type="entry name" value="METAL TRANSPORT SYSTEM ATP-BINDING PROTEIN TM_0124-RELATED"/>
    <property type="match status" value="1"/>
</dbReference>
<dbReference type="PROSITE" id="PS50893">
    <property type="entry name" value="ABC_TRANSPORTER_2"/>
    <property type="match status" value="1"/>
</dbReference>
<dbReference type="InterPro" id="IPR027417">
    <property type="entry name" value="P-loop_NTPase"/>
</dbReference>